<evidence type="ECO:0000313" key="2">
    <source>
        <dbReference type="EMBL" id="MFC5952378.1"/>
    </source>
</evidence>
<dbReference type="EMBL" id="JBHSQK010000102">
    <property type="protein sequence ID" value="MFC5952378.1"/>
    <property type="molecule type" value="Genomic_DNA"/>
</dbReference>
<dbReference type="RefSeq" id="WP_379571209.1">
    <property type="nucleotide sequence ID" value="NZ_JBHSQK010000102.1"/>
</dbReference>
<dbReference type="InterPro" id="IPR024185">
    <property type="entry name" value="FTHF_cligase-like_sf"/>
</dbReference>
<dbReference type="Pfam" id="PF02589">
    <property type="entry name" value="LUD_dom"/>
    <property type="match status" value="1"/>
</dbReference>
<dbReference type="InterPro" id="IPR037171">
    <property type="entry name" value="NagB/RpiA_transferase-like"/>
</dbReference>
<comment type="caution">
    <text evidence="2">The sequence shown here is derived from an EMBL/GenBank/DDBJ whole genome shotgun (WGS) entry which is preliminary data.</text>
</comment>
<organism evidence="2 3">
    <name type="scientific">Pseudonocardia lutea</name>
    <dbReference type="NCBI Taxonomy" id="2172015"/>
    <lineage>
        <taxon>Bacteria</taxon>
        <taxon>Bacillati</taxon>
        <taxon>Actinomycetota</taxon>
        <taxon>Actinomycetes</taxon>
        <taxon>Pseudonocardiales</taxon>
        <taxon>Pseudonocardiaceae</taxon>
        <taxon>Pseudonocardia</taxon>
    </lineage>
</organism>
<name>A0ABW1IHW9_9PSEU</name>
<proteinExistence type="predicted"/>
<feature type="domain" description="LUD" evidence="1">
    <location>
        <begin position="103"/>
        <end position="201"/>
    </location>
</feature>
<reference evidence="3" key="1">
    <citation type="journal article" date="2019" name="Int. J. Syst. Evol. Microbiol.">
        <title>The Global Catalogue of Microorganisms (GCM) 10K type strain sequencing project: providing services to taxonomists for standard genome sequencing and annotation.</title>
        <authorList>
            <consortium name="The Broad Institute Genomics Platform"/>
            <consortium name="The Broad Institute Genome Sequencing Center for Infectious Disease"/>
            <person name="Wu L."/>
            <person name="Ma J."/>
        </authorList>
    </citation>
    <scope>NUCLEOTIDE SEQUENCE [LARGE SCALE GENOMIC DNA]</scope>
    <source>
        <strain evidence="3">CGMCC 4.7397</strain>
    </source>
</reference>
<dbReference type="PANTHER" id="PTHR43682:SF1">
    <property type="entry name" value="LACTATE UTILIZATION PROTEIN C"/>
    <property type="match status" value="1"/>
</dbReference>
<evidence type="ECO:0000259" key="1">
    <source>
        <dbReference type="Pfam" id="PF02589"/>
    </source>
</evidence>
<evidence type="ECO:0000313" key="3">
    <source>
        <dbReference type="Proteomes" id="UP001596119"/>
    </source>
</evidence>
<dbReference type="SUPFAM" id="SSF100950">
    <property type="entry name" value="NagB/RpiA/CoA transferase-like"/>
    <property type="match status" value="1"/>
</dbReference>
<sequence length="202" mass="21219">MSAREEILGRVRAALADVPAAETPADVAVDRPEPRPTTAVDVELFAERVADYKATVVRCTPEDLPTHLAAALEGVLRLLVPADLPEELRPADAILDEQLSTAELDAVDGVLTTAALGIAETGTIVLDHGPGQGRRAATLVPDLHVCVVRTDQVVADVASAVARLDPTRPLTWISGPSATSDIELDRVEGVHGPRTLTVLLVG</sequence>
<gene>
    <name evidence="2" type="ORF">ACFQH9_29340</name>
</gene>
<dbReference type="PANTHER" id="PTHR43682">
    <property type="entry name" value="LACTATE UTILIZATION PROTEIN C"/>
    <property type="match status" value="1"/>
</dbReference>
<dbReference type="Proteomes" id="UP001596119">
    <property type="component" value="Unassembled WGS sequence"/>
</dbReference>
<dbReference type="Gene3D" id="3.40.50.10420">
    <property type="entry name" value="NagB/RpiA/CoA transferase-like"/>
    <property type="match status" value="1"/>
</dbReference>
<keyword evidence="3" id="KW-1185">Reference proteome</keyword>
<accession>A0ABW1IHW9</accession>
<dbReference type="InterPro" id="IPR003741">
    <property type="entry name" value="LUD_dom"/>
</dbReference>
<protein>
    <submittedName>
        <fullName evidence="2">Lactate utilization protein C</fullName>
    </submittedName>
</protein>